<protein>
    <recommendedName>
        <fullName evidence="3">SIR2-like domain-containing protein</fullName>
    </recommendedName>
</protein>
<dbReference type="Proteomes" id="UP000588604">
    <property type="component" value="Unassembled WGS sequence"/>
</dbReference>
<keyword evidence="2" id="KW-1185">Reference proteome</keyword>
<evidence type="ECO:0008006" key="3">
    <source>
        <dbReference type="Google" id="ProtNLM"/>
    </source>
</evidence>
<reference evidence="1 2" key="1">
    <citation type="submission" date="2020-08" db="EMBL/GenBank/DDBJ databases">
        <title>Genomic Encyclopedia of Type Strains, Phase IV (KMG-IV): sequencing the most valuable type-strain genomes for metagenomic binning, comparative biology and taxonomic classification.</title>
        <authorList>
            <person name="Goeker M."/>
        </authorList>
    </citation>
    <scope>NUCLEOTIDE SEQUENCE [LARGE SCALE GENOMIC DNA]</scope>
    <source>
        <strain evidence="1 2">DSM 102044</strain>
    </source>
</reference>
<accession>A0A841MRX7</accession>
<evidence type="ECO:0000313" key="2">
    <source>
        <dbReference type="Proteomes" id="UP000588604"/>
    </source>
</evidence>
<name>A0A841MRX7_9BACT</name>
<dbReference type="AlphaFoldDB" id="A0A841MRX7"/>
<organism evidence="1 2">
    <name type="scientific">Algoriphagus iocasae</name>
    <dbReference type="NCBI Taxonomy" id="1836499"/>
    <lineage>
        <taxon>Bacteria</taxon>
        <taxon>Pseudomonadati</taxon>
        <taxon>Bacteroidota</taxon>
        <taxon>Cytophagia</taxon>
        <taxon>Cytophagales</taxon>
        <taxon>Cyclobacteriaceae</taxon>
        <taxon>Algoriphagus</taxon>
    </lineage>
</organism>
<comment type="caution">
    <text evidence="1">The sequence shown here is derived from an EMBL/GenBank/DDBJ whole genome shotgun (WGS) entry which is preliminary data.</text>
</comment>
<gene>
    <name evidence="1" type="ORF">FHS59_000406</name>
</gene>
<dbReference type="RefSeq" id="WP_184492746.1">
    <property type="nucleotide sequence ID" value="NZ_JACIJO010000001.1"/>
</dbReference>
<dbReference type="EMBL" id="JACIJO010000001">
    <property type="protein sequence ID" value="MBB6324791.1"/>
    <property type="molecule type" value="Genomic_DNA"/>
</dbReference>
<sequence>MRQNISILVGSGFSIPEEIPGVRQLNQRLSKIDESEILIHTDQRAIFLNGQEDPNRWSRWDERIFLQEFLEFYSAEVLKPSEEFHYETFYDYYSGYLTNQENKEAIEDFYKRFNDKHFKGSDNQRDCYNRISDFNRSFNQLLASQLHKTKYFEDISTLNYPPYDPFIGFLRELLKTCDIKFHTLNHDLFFDWLGRHHSELLQHFTDGYQLEGSPFYGTVSYDFNGGTDKKVHKTYYVKLERFVDKFDKSLALYKLHGSVFNTIVYTPQPDQQRIRLKDNYAVSRFLMEVTDPVTGEQKFENLWDEVAPDFLSGTTNKTRFYTGDPYYKNLFKHFENNLSTSELLVVIGYGFQDPGINEYLEKNFLSRGKHMVVIDPYKPKTDLLEKYKATYIPKGVTQVTYQEYLEQIPTELKPKAE</sequence>
<evidence type="ECO:0000313" key="1">
    <source>
        <dbReference type="EMBL" id="MBB6324791.1"/>
    </source>
</evidence>
<proteinExistence type="predicted"/>